<dbReference type="Pfam" id="PF00903">
    <property type="entry name" value="Glyoxalase"/>
    <property type="match status" value="1"/>
</dbReference>
<dbReference type="Gene3D" id="3.10.180.10">
    <property type="entry name" value="2,3-Dihydroxybiphenyl 1,2-Dioxygenase, domain 1"/>
    <property type="match status" value="1"/>
</dbReference>
<dbReference type="AlphaFoldDB" id="A0A1X7EIF4"/>
<dbReference type="InterPro" id="IPR037523">
    <property type="entry name" value="VOC_core"/>
</dbReference>
<dbReference type="PROSITE" id="PS51819">
    <property type="entry name" value="VOC"/>
    <property type="match status" value="1"/>
</dbReference>
<evidence type="ECO:0000313" key="3">
    <source>
        <dbReference type="Proteomes" id="UP000192936"/>
    </source>
</evidence>
<dbReference type="OrthoDB" id="9812656at2"/>
<gene>
    <name evidence="2" type="ORF">SAMN02982917_1717</name>
</gene>
<feature type="domain" description="VOC" evidence="1">
    <location>
        <begin position="5"/>
        <end position="125"/>
    </location>
</feature>
<dbReference type="STRING" id="286727.SAMN02982917_1717"/>
<dbReference type="PANTHER" id="PTHR21366:SF14">
    <property type="entry name" value="GLYOXALASE DOMAIN-CONTAINING PROTEIN 5"/>
    <property type="match status" value="1"/>
</dbReference>
<evidence type="ECO:0000259" key="1">
    <source>
        <dbReference type="PROSITE" id="PS51819"/>
    </source>
</evidence>
<name>A0A1X7EIF4_9PROT</name>
<dbReference type="GO" id="GO:0051213">
    <property type="term" value="F:dioxygenase activity"/>
    <property type="evidence" value="ECO:0007669"/>
    <property type="project" value="UniProtKB-KW"/>
</dbReference>
<dbReference type="EMBL" id="FXAK01000002">
    <property type="protein sequence ID" value="SMF34442.1"/>
    <property type="molecule type" value="Genomic_DNA"/>
</dbReference>
<dbReference type="InterPro" id="IPR004360">
    <property type="entry name" value="Glyas_Fos-R_dOase_dom"/>
</dbReference>
<sequence>MRIARIDHFVLTVASIEATCAFYRDVLGMEIVTFAGGRRALSFGAQKINLHEVGREFEPKAARPTAGSGDFCLIADTPLEEVIAHLQAKGIAIEEGPVSRTGATGPIRSVYFRDPDDNLVEVANYV</sequence>
<keyword evidence="2" id="KW-0560">Oxidoreductase</keyword>
<dbReference type="Proteomes" id="UP000192936">
    <property type="component" value="Unassembled WGS sequence"/>
</dbReference>
<keyword evidence="2" id="KW-0223">Dioxygenase</keyword>
<dbReference type="SUPFAM" id="SSF54593">
    <property type="entry name" value="Glyoxalase/Bleomycin resistance protein/Dihydroxybiphenyl dioxygenase"/>
    <property type="match status" value="1"/>
</dbReference>
<reference evidence="2 3" key="1">
    <citation type="submission" date="2017-04" db="EMBL/GenBank/DDBJ databases">
        <authorList>
            <person name="Afonso C.L."/>
            <person name="Miller P.J."/>
            <person name="Scott M.A."/>
            <person name="Spackman E."/>
            <person name="Goraichik I."/>
            <person name="Dimitrov K.M."/>
            <person name="Suarez D.L."/>
            <person name="Swayne D.E."/>
        </authorList>
    </citation>
    <scope>NUCLEOTIDE SEQUENCE [LARGE SCALE GENOMIC DNA]</scope>
    <source>
        <strain evidence="2 3">A2P</strain>
    </source>
</reference>
<evidence type="ECO:0000313" key="2">
    <source>
        <dbReference type="EMBL" id="SMF34442.1"/>
    </source>
</evidence>
<proteinExistence type="predicted"/>
<dbReference type="InterPro" id="IPR050383">
    <property type="entry name" value="GlyoxalaseI/FosfomycinResist"/>
</dbReference>
<organism evidence="2 3">
    <name type="scientific">Azospirillum oryzae</name>
    <dbReference type="NCBI Taxonomy" id="286727"/>
    <lineage>
        <taxon>Bacteria</taxon>
        <taxon>Pseudomonadati</taxon>
        <taxon>Pseudomonadota</taxon>
        <taxon>Alphaproteobacteria</taxon>
        <taxon>Rhodospirillales</taxon>
        <taxon>Azospirillaceae</taxon>
        <taxon>Azospirillum</taxon>
    </lineage>
</organism>
<dbReference type="CDD" id="cd07253">
    <property type="entry name" value="GLOD5"/>
    <property type="match status" value="1"/>
</dbReference>
<protein>
    <submittedName>
        <fullName evidence="2">Catechol 2,3-dioxygenase</fullName>
    </submittedName>
</protein>
<accession>A0A1X7EIF4</accession>
<dbReference type="InterPro" id="IPR029068">
    <property type="entry name" value="Glyas_Bleomycin-R_OHBP_Dase"/>
</dbReference>
<dbReference type="RefSeq" id="WP_085084202.1">
    <property type="nucleotide sequence ID" value="NZ_FXAK01000002.1"/>
</dbReference>
<dbReference type="PANTHER" id="PTHR21366">
    <property type="entry name" value="GLYOXALASE FAMILY PROTEIN"/>
    <property type="match status" value="1"/>
</dbReference>